<name>A0ABY4DY06_9NEIS</name>
<accession>A0ABY4DY06</accession>
<evidence type="ECO:0000256" key="1">
    <source>
        <dbReference type="SAM" id="Phobius"/>
    </source>
</evidence>
<gene>
    <name evidence="2" type="ORF">LVJ82_10100</name>
</gene>
<keyword evidence="3" id="KW-1185">Reference proteome</keyword>
<keyword evidence="1" id="KW-0472">Membrane</keyword>
<keyword evidence="1" id="KW-1133">Transmembrane helix</keyword>
<dbReference type="EMBL" id="CP091511">
    <property type="protein sequence ID" value="UOO87844.1"/>
    <property type="molecule type" value="Genomic_DNA"/>
</dbReference>
<reference evidence="2 3" key="1">
    <citation type="journal article" date="2022" name="Res Sq">
        <title>Evolution of multicellular longitudinally dividing oral cavity symbionts (Neisseriaceae).</title>
        <authorList>
            <person name="Nyongesa S."/>
            <person name="Weber P."/>
            <person name="Bernet E."/>
            <person name="Pullido F."/>
            <person name="Nieckarz M."/>
            <person name="Delaby M."/>
            <person name="Nieves C."/>
            <person name="Viehboeck T."/>
            <person name="Krause N."/>
            <person name="Rivera-Millot A."/>
            <person name="Nakamura A."/>
            <person name="Vischer N."/>
            <person name="VanNieuwenhze M."/>
            <person name="Brun Y."/>
            <person name="Cava F."/>
            <person name="Bulgheresi S."/>
            <person name="Veyrier F."/>
        </authorList>
    </citation>
    <scope>NUCLEOTIDE SEQUENCE [LARGE SCALE GENOMIC DNA]</scope>
    <source>
        <strain evidence="2 3">SN4</strain>
    </source>
</reference>
<protein>
    <submittedName>
        <fullName evidence="2">Uncharacterized protein</fullName>
    </submittedName>
</protein>
<evidence type="ECO:0000313" key="3">
    <source>
        <dbReference type="Proteomes" id="UP000832011"/>
    </source>
</evidence>
<evidence type="ECO:0000313" key="2">
    <source>
        <dbReference type="EMBL" id="UOO87844.1"/>
    </source>
</evidence>
<organism evidence="2 3">
    <name type="scientific">Vitreoscilla massiliensis</name>
    <dbReference type="NCBI Taxonomy" id="1689272"/>
    <lineage>
        <taxon>Bacteria</taxon>
        <taxon>Pseudomonadati</taxon>
        <taxon>Pseudomonadota</taxon>
        <taxon>Betaproteobacteria</taxon>
        <taxon>Neisseriales</taxon>
        <taxon>Neisseriaceae</taxon>
        <taxon>Vitreoscilla</taxon>
    </lineage>
</organism>
<dbReference type="RefSeq" id="WP_147645416.1">
    <property type="nucleotide sequence ID" value="NZ_CABKVG010000009.1"/>
</dbReference>
<keyword evidence="1" id="KW-0812">Transmembrane</keyword>
<proteinExistence type="predicted"/>
<feature type="transmembrane region" description="Helical" evidence="1">
    <location>
        <begin position="12"/>
        <end position="32"/>
    </location>
</feature>
<sequence>MNKNEQYRPYFAYSVPTFCSFLPAIYLIICHLNHLQRQCKRLQTPVNAGVVAFLRLIKMNTALPLIFKSSNRLTNVKNQCFFCLKSHQYANTKTKNYAVLRIFYAVISKQSYGSKYARQMVKCNPCKDPVNDYANE</sequence>
<dbReference type="Proteomes" id="UP000832011">
    <property type="component" value="Chromosome"/>
</dbReference>